<proteinExistence type="predicted"/>
<dbReference type="SUPFAM" id="SSF56672">
    <property type="entry name" value="DNA/RNA polymerases"/>
    <property type="match status" value="1"/>
</dbReference>
<reference evidence="2 3" key="1">
    <citation type="journal article" date="2015" name="Genome Biol. Evol.">
        <title>Comparative Genomics of a Bacterivorous Green Alga Reveals Evolutionary Causalities and Consequences of Phago-Mixotrophic Mode of Nutrition.</title>
        <authorList>
            <person name="Burns J.A."/>
            <person name="Paasch A."/>
            <person name="Narechania A."/>
            <person name="Kim E."/>
        </authorList>
    </citation>
    <scope>NUCLEOTIDE SEQUENCE [LARGE SCALE GENOMIC DNA]</scope>
    <source>
        <strain evidence="2 3">PLY_AMNH</strain>
    </source>
</reference>
<dbReference type="InterPro" id="IPR008593">
    <property type="entry name" value="Dam_MeTrfase"/>
</dbReference>
<dbReference type="InterPro" id="IPR043502">
    <property type="entry name" value="DNA/RNA_pol_sf"/>
</dbReference>
<dbReference type="GO" id="GO:0009307">
    <property type="term" value="P:DNA restriction-modification system"/>
    <property type="evidence" value="ECO:0007669"/>
    <property type="project" value="InterPro"/>
</dbReference>
<dbReference type="PANTHER" id="PTHR33050:SF7">
    <property type="entry name" value="RIBONUCLEASE H"/>
    <property type="match status" value="1"/>
</dbReference>
<gene>
    <name evidence="2" type="ORF">CYMTET_36958</name>
</gene>
<dbReference type="PANTHER" id="PTHR33050">
    <property type="entry name" value="REVERSE TRANSCRIPTASE DOMAIN-CONTAINING PROTEIN"/>
    <property type="match status" value="1"/>
</dbReference>
<dbReference type="EMBL" id="LGRX02024627">
    <property type="protein sequence ID" value="KAK3253809.1"/>
    <property type="molecule type" value="Genomic_DNA"/>
</dbReference>
<feature type="compositionally biased region" description="Basic and acidic residues" evidence="1">
    <location>
        <begin position="76"/>
        <end position="87"/>
    </location>
</feature>
<dbReference type="Proteomes" id="UP001190700">
    <property type="component" value="Unassembled WGS sequence"/>
</dbReference>
<feature type="region of interest" description="Disordered" evidence="1">
    <location>
        <begin position="71"/>
        <end position="94"/>
    </location>
</feature>
<evidence type="ECO:0000313" key="3">
    <source>
        <dbReference type="Proteomes" id="UP001190700"/>
    </source>
</evidence>
<comment type="caution">
    <text evidence="2">The sequence shown here is derived from an EMBL/GenBank/DDBJ whole genome shotgun (WGS) entry which is preliminary data.</text>
</comment>
<sequence>MPESMDREIHYCITYVVDLITQMAKHDVKCVVDYDKLVRQKLATGFLTTWNPDMLHATWMRFLQARVEAGQSTTKKNGEAAAKEGRGAGKSSGGKPTKALVYFQWNAGKCSKKGCKYAHECSNGTGHKQRAGGSQIDMTSIGTRGATSDYSLSFSKASVTKLNEENLEKGTGSGNTVSPLPFLRFTLVKGIFFRRPQCWDNASGCDLNFRPAVPKVTEFADRWAVVFQVDPAVDDLVRSVSLRAGWKFNPDSVVMSGKNYVKEGFDFKVDKHHKEELTARRVVLVPEGWARAIRGVGVARGQGSLEFQEGPGDALSRQEWQLFYQLRTEWLWDSVWRKDTNDRQLLRRVFRDLDDRPGVGQFSIDACCDESGSNAQTTNFWTVTQDCLQHDWEGHNAWCNSPFSRILEILQHFLECKRRQNVGTAACFVIPVWPTAGFFKFIEARPTMFFPLANVTAKKENAFSGTGVMLKKSIRFEGRDKMRVMLQDLPEGMESLTDSLIESELFTVSYAGALALGTWPEAHGAWATRKTAEAEKFSDVSAWAQAFGGPKAAAAAIAVTLRAKLDAFGERLSTLEAQRAASGGAGLHGGGAAPTESVLLRSAIRDSVATVEDWDIARCSQACTNLVHEAARLRPQLGLLRDVHPFGKAPMKSLEAHAFEPLLVYVLPALQTEECELDELPAGQEATVEHWRAFVHLLQARVGEFQRFVKSSQVPSFTISDVMLELTCTDGQNWEAALLEKWKKTVNEEQLARALRGELAPEDVTRPPGSVHVEARLGGAAKADGAGGCWWGQGQGQSRARAVVVEAAMAAVAAVEVCRMHVTGTTKATAGISRTAISGMSVVCAVLMDMCGATPRAQVGCGPPDVEDGRGVPPVPPSGADIPGGCHPAETWTSTSEPWRTTCFGEMAGAAGGDPAAGDCRAHGGMRHERGCAACGAGWPSEEIAIDKPYRVPNYVGPEHMEMMREELRRESEVGHIFLAGWRLPLGVIALGMVEKVCNGKVKFRPVSDYSRPADVGVNARIELEHDEFTTVKEAYGMLQPGYWMVKVDMEAAYKSVGIASMFWPHRCFVFDDVRWMDARAPFRNRALPGIFMRWTRAIVAWMRARGILTVGYLDDFFCVLETREQAEEAMMLLIDFDTSGGVCTASIDEERIAVVVRQAGNLKAQAVYNGRKVVLERHLVDERHLATDASGTLGFGGVWERLFFMLSWADLARLPQRPWFPRRADCPSSWSINYLELFAVWGWLGVMEYD</sequence>
<keyword evidence="3" id="KW-1185">Reference proteome</keyword>
<dbReference type="GO" id="GO:0003677">
    <property type="term" value="F:DNA binding"/>
    <property type="evidence" value="ECO:0007669"/>
    <property type="project" value="InterPro"/>
</dbReference>
<organism evidence="2 3">
    <name type="scientific">Cymbomonas tetramitiformis</name>
    <dbReference type="NCBI Taxonomy" id="36881"/>
    <lineage>
        <taxon>Eukaryota</taxon>
        <taxon>Viridiplantae</taxon>
        <taxon>Chlorophyta</taxon>
        <taxon>Pyramimonadophyceae</taxon>
        <taxon>Pyramimonadales</taxon>
        <taxon>Pyramimonadaceae</taxon>
        <taxon>Cymbomonas</taxon>
    </lineage>
</organism>
<evidence type="ECO:0000256" key="1">
    <source>
        <dbReference type="SAM" id="MobiDB-lite"/>
    </source>
</evidence>
<dbReference type="GO" id="GO:0009007">
    <property type="term" value="F:site-specific DNA-methyltransferase (adenine-specific) activity"/>
    <property type="evidence" value="ECO:0007669"/>
    <property type="project" value="InterPro"/>
</dbReference>
<dbReference type="InterPro" id="IPR052055">
    <property type="entry name" value="Hepadnavirus_pol/RT"/>
</dbReference>
<protein>
    <submittedName>
        <fullName evidence="2">Uncharacterized protein</fullName>
    </submittedName>
</protein>
<evidence type="ECO:0000313" key="2">
    <source>
        <dbReference type="EMBL" id="KAK3253809.1"/>
    </source>
</evidence>
<dbReference type="Pfam" id="PF05869">
    <property type="entry name" value="Dam"/>
    <property type="match status" value="1"/>
</dbReference>
<accession>A0AAE0F6Y1</accession>
<name>A0AAE0F6Y1_9CHLO</name>
<dbReference type="AlphaFoldDB" id="A0AAE0F6Y1"/>